<reference evidence="6" key="1">
    <citation type="submission" date="2019-11" db="EMBL/GenBank/DDBJ databases">
        <authorList>
            <person name="Feng L."/>
        </authorList>
    </citation>
    <scope>NUCLEOTIDE SEQUENCE</scope>
    <source>
        <strain evidence="6">ElentaLFYP107</strain>
    </source>
</reference>
<evidence type="ECO:0000259" key="4">
    <source>
        <dbReference type="Pfam" id="PF03816"/>
    </source>
</evidence>
<protein>
    <submittedName>
        <fullName evidence="6">Transcriptional regulator YvhJ</fullName>
    </submittedName>
</protein>
<gene>
    <name evidence="6" type="primary">yvhJ_3</name>
    <name evidence="6" type="ORF">ELLFYP107_02179</name>
</gene>
<feature type="transmembrane region" description="Helical" evidence="3">
    <location>
        <begin position="64"/>
        <end position="86"/>
    </location>
</feature>
<dbReference type="Pfam" id="PF03816">
    <property type="entry name" value="LytR_cpsA_psr"/>
    <property type="match status" value="1"/>
</dbReference>
<dbReference type="InterPro" id="IPR027381">
    <property type="entry name" value="LytR/CpsA/Psr_C"/>
</dbReference>
<dbReference type="Gene3D" id="3.30.70.2390">
    <property type="match status" value="1"/>
</dbReference>
<dbReference type="NCBIfam" id="TIGR00350">
    <property type="entry name" value="lytR_cpsA_psr"/>
    <property type="match status" value="1"/>
</dbReference>
<dbReference type="EMBL" id="CACRTT010000010">
    <property type="protein sequence ID" value="VYU03152.1"/>
    <property type="molecule type" value="Genomic_DNA"/>
</dbReference>
<evidence type="ECO:0000256" key="3">
    <source>
        <dbReference type="SAM" id="Phobius"/>
    </source>
</evidence>
<keyword evidence="3" id="KW-0472">Membrane</keyword>
<dbReference type="PANTHER" id="PTHR33392:SF6">
    <property type="entry name" value="POLYISOPRENYL-TEICHOIC ACID--PEPTIDOGLYCAN TEICHOIC ACID TRANSFERASE TAGU"/>
    <property type="match status" value="1"/>
</dbReference>
<evidence type="ECO:0000313" key="6">
    <source>
        <dbReference type="EMBL" id="VYU03152.1"/>
    </source>
</evidence>
<dbReference type="PANTHER" id="PTHR33392">
    <property type="entry name" value="POLYISOPRENYL-TEICHOIC ACID--PEPTIDOGLYCAN TEICHOIC ACID TRANSFERASE TAGU"/>
    <property type="match status" value="1"/>
</dbReference>
<sequence length="495" mass="53447">MDNKRSPQRRPASTERFSRSSYGRSRQTEPGRRPSVQGESAPTPRRVSRADYERTRARSRRRTLAIALAVVGVLVLGGAGAAFAYYNVLSGNLHDGVSAELRNALVETDLANEPFYILLMGTDGSNDREASAEFAGDQFRSDSIILARIDPVDKKATLVSIHRDTLVDMGEYGQNKLNAAHAIGGAALTVKTVSKLAGVPISHYAEINFDGFKDIVDALGGVEVDVPMEIDDEDAGGHLDAGLQTLSGDQALILCRSRHAYDEYGDGDSYRAANQRLVLSAIAKKILSADVATMASTVQALSQYVTTDLEISDIIGLAQTMQGLDPATDIYSAMEPTTSKYINDVWYEINNVDEWKKMMTRVNQGLPPTDEDIVDEMSNTVLATTGSGQTHSSTNEDGTQKKAKRTGSVAVRNGNGITGAGTEASERIEELGYSVESGNADSFDYPKTLVIYDDEAKASRAQEIADALGVGKAMKNDGSYLFESDFLVVLGSDWK</sequence>
<name>A0A6N3BGT1_EGGLN</name>
<feature type="domain" description="LytR/CpsA/Psr regulator C-terminal" evidence="5">
    <location>
        <begin position="408"/>
        <end position="494"/>
    </location>
</feature>
<comment type="similarity">
    <text evidence="1">Belongs to the LytR/CpsA/Psr (LCP) family.</text>
</comment>
<accession>A0A6N3BGT1</accession>
<keyword evidence="3" id="KW-0812">Transmembrane</keyword>
<dbReference type="InterPro" id="IPR050922">
    <property type="entry name" value="LytR/CpsA/Psr_CW_biosynth"/>
</dbReference>
<evidence type="ECO:0000256" key="2">
    <source>
        <dbReference type="SAM" id="MobiDB-lite"/>
    </source>
</evidence>
<feature type="region of interest" description="Disordered" evidence="2">
    <location>
        <begin position="1"/>
        <end position="55"/>
    </location>
</feature>
<dbReference type="AlphaFoldDB" id="A0A6N3BGT1"/>
<evidence type="ECO:0000256" key="1">
    <source>
        <dbReference type="ARBA" id="ARBA00006068"/>
    </source>
</evidence>
<feature type="region of interest" description="Disordered" evidence="2">
    <location>
        <begin position="384"/>
        <end position="420"/>
    </location>
</feature>
<proteinExistence type="inferred from homology"/>
<organism evidence="6">
    <name type="scientific">Eggerthella lenta</name>
    <name type="common">Eubacterium lentum</name>
    <dbReference type="NCBI Taxonomy" id="84112"/>
    <lineage>
        <taxon>Bacteria</taxon>
        <taxon>Bacillati</taxon>
        <taxon>Actinomycetota</taxon>
        <taxon>Coriobacteriia</taxon>
        <taxon>Eggerthellales</taxon>
        <taxon>Eggerthellaceae</taxon>
        <taxon>Eggerthella</taxon>
    </lineage>
</organism>
<keyword evidence="3" id="KW-1133">Transmembrane helix</keyword>
<feature type="domain" description="Cell envelope-related transcriptional attenuator" evidence="4">
    <location>
        <begin position="140"/>
        <end position="287"/>
    </location>
</feature>
<dbReference type="InterPro" id="IPR004474">
    <property type="entry name" value="LytR_CpsA_psr"/>
</dbReference>
<evidence type="ECO:0000259" key="5">
    <source>
        <dbReference type="Pfam" id="PF13399"/>
    </source>
</evidence>
<feature type="compositionally biased region" description="Polar residues" evidence="2">
    <location>
        <begin position="384"/>
        <end position="397"/>
    </location>
</feature>
<dbReference type="Pfam" id="PF13399">
    <property type="entry name" value="LytR_C"/>
    <property type="match status" value="1"/>
</dbReference>
<dbReference type="Gene3D" id="3.40.630.190">
    <property type="entry name" value="LCP protein"/>
    <property type="match status" value="1"/>
</dbReference>